<feature type="transmembrane region" description="Helical" evidence="1">
    <location>
        <begin position="12"/>
        <end position="29"/>
    </location>
</feature>
<reference evidence="2 3" key="1">
    <citation type="journal article" date="2013" name="Genome Announc.">
        <title>Genome Sequence of the Polycyclic Aromatic Hydrocarbon-Degrading Bacterium Strain Marinobacter nanhaiticus D15-8WT.</title>
        <authorList>
            <person name="Cui Z."/>
            <person name="Gao W."/>
            <person name="Li Q."/>
            <person name="Xu G."/>
            <person name="Zheng L."/>
        </authorList>
    </citation>
    <scope>NUCLEOTIDE SEQUENCE [LARGE SCALE GENOMIC DNA]</scope>
    <source>
        <strain evidence="2 3">D15-8W</strain>
    </source>
</reference>
<organism evidence="2 3">
    <name type="scientific">Marinobacter nanhaiticus D15-8W</name>
    <dbReference type="NCBI Taxonomy" id="626887"/>
    <lineage>
        <taxon>Bacteria</taxon>
        <taxon>Pseudomonadati</taxon>
        <taxon>Pseudomonadota</taxon>
        <taxon>Gammaproteobacteria</taxon>
        <taxon>Pseudomonadales</taxon>
        <taxon>Marinobacteraceae</taxon>
        <taxon>Marinobacter</taxon>
    </lineage>
</organism>
<evidence type="ECO:0000313" key="2">
    <source>
        <dbReference type="EMBL" id="ENO13024.1"/>
    </source>
</evidence>
<keyword evidence="1" id="KW-0472">Membrane</keyword>
<dbReference type="eggNOG" id="ENOG5030BWM">
    <property type="taxonomic scope" value="Bacteria"/>
</dbReference>
<dbReference type="EMBL" id="APLQ01000014">
    <property type="protein sequence ID" value="ENO13024.1"/>
    <property type="molecule type" value="Genomic_DNA"/>
</dbReference>
<dbReference type="PATRIC" id="fig|626887.3.peg.3307"/>
<keyword evidence="1" id="KW-1133">Transmembrane helix</keyword>
<dbReference type="STRING" id="626887.J057_16540"/>
<feature type="transmembrane region" description="Helical" evidence="1">
    <location>
        <begin position="70"/>
        <end position="88"/>
    </location>
</feature>
<dbReference type="AlphaFoldDB" id="N6VYS7"/>
<name>N6VYS7_9GAMM</name>
<proteinExistence type="predicted"/>
<feature type="transmembrane region" description="Helical" evidence="1">
    <location>
        <begin position="41"/>
        <end position="58"/>
    </location>
</feature>
<sequence length="314" mass="36230">MLSITTSGRRVRLIYIAITVVLLPLFFVGGPDWTSGPLFKAAWNLGHIIFFALLMLAVQPQQWFSGWRLWLVVSAVVIVVGVAIEWLQGNVGRQSDWHDIFRNLIGTWLALAWMKRPSPNTRKAITRWVLRITAVVLLVVELKAVADVAQLQYRINHQLPTLYDFSATEPLLFWRGNVHRTREHVSGDDFSLRIDLGTNFYAGAALDNLPEDWREYDMLQVALYNPGSTPLEMTLRINDVVHDRSKSSYSDRYNTRLPLEPGLNRFRIPLDEVRNAPKSRTMDMHEIRRLVIFTTQLKQPRQIFLLQLALDRSN</sequence>
<comment type="caution">
    <text evidence="2">The sequence shown here is derived from an EMBL/GenBank/DDBJ whole genome shotgun (WGS) entry which is preliminary data.</text>
</comment>
<dbReference type="SUPFAM" id="SSF49785">
    <property type="entry name" value="Galactose-binding domain-like"/>
    <property type="match status" value="1"/>
</dbReference>
<keyword evidence="1" id="KW-0812">Transmembrane</keyword>
<evidence type="ECO:0000256" key="1">
    <source>
        <dbReference type="SAM" id="Phobius"/>
    </source>
</evidence>
<dbReference type="InterPro" id="IPR008979">
    <property type="entry name" value="Galactose-bd-like_sf"/>
</dbReference>
<protein>
    <submittedName>
        <fullName evidence="2">Succinyl-CoA synthetase subunit beta</fullName>
    </submittedName>
</protein>
<dbReference type="Gene3D" id="2.60.120.430">
    <property type="entry name" value="Galactose-binding lectin"/>
    <property type="match status" value="1"/>
</dbReference>
<dbReference type="HOGENOM" id="CLU_079003_0_0_6"/>
<dbReference type="RefSeq" id="WP_004581249.1">
    <property type="nucleotide sequence ID" value="NZ_AP028878.1"/>
</dbReference>
<dbReference type="Proteomes" id="UP000013165">
    <property type="component" value="Unassembled WGS sequence"/>
</dbReference>
<keyword evidence="3" id="KW-1185">Reference proteome</keyword>
<accession>N6VYS7</accession>
<gene>
    <name evidence="2" type="ORF">J057_16540</name>
</gene>
<evidence type="ECO:0000313" key="3">
    <source>
        <dbReference type="Proteomes" id="UP000013165"/>
    </source>
</evidence>
<dbReference type="OrthoDB" id="9760450at2"/>